<name>A0A382XCR1_9ZZZZ</name>
<reference evidence="1" key="1">
    <citation type="submission" date="2018-05" db="EMBL/GenBank/DDBJ databases">
        <authorList>
            <person name="Lanie J.A."/>
            <person name="Ng W.-L."/>
            <person name="Kazmierczak K.M."/>
            <person name="Andrzejewski T.M."/>
            <person name="Davidsen T.M."/>
            <person name="Wayne K.J."/>
            <person name="Tettelin H."/>
            <person name="Glass J.I."/>
            <person name="Rusch D."/>
            <person name="Podicherti R."/>
            <person name="Tsui H.-C.T."/>
            <person name="Winkler M.E."/>
        </authorList>
    </citation>
    <scope>NUCLEOTIDE SEQUENCE</scope>
</reference>
<organism evidence="1">
    <name type="scientific">marine metagenome</name>
    <dbReference type="NCBI Taxonomy" id="408172"/>
    <lineage>
        <taxon>unclassified sequences</taxon>
        <taxon>metagenomes</taxon>
        <taxon>ecological metagenomes</taxon>
    </lineage>
</organism>
<protein>
    <submittedName>
        <fullName evidence="1">Uncharacterized protein</fullName>
    </submittedName>
</protein>
<accession>A0A382XCR1</accession>
<sequence>MKSGIIIVIMSCFSMLSAQSYCAGDQINTSDLNTQYEVCYGSGNYETGDNWSLSDFDGSQNGGEYHILFIDMSATW</sequence>
<proteinExistence type="predicted"/>
<evidence type="ECO:0000313" key="1">
    <source>
        <dbReference type="EMBL" id="SVD68852.1"/>
    </source>
</evidence>
<dbReference type="AlphaFoldDB" id="A0A382XCR1"/>
<dbReference type="EMBL" id="UINC01166736">
    <property type="protein sequence ID" value="SVD68852.1"/>
    <property type="molecule type" value="Genomic_DNA"/>
</dbReference>
<gene>
    <name evidence="1" type="ORF">METZ01_LOCUS421706</name>
</gene>